<dbReference type="EMBL" id="LAZR01010206">
    <property type="protein sequence ID" value="KKM68237.1"/>
    <property type="molecule type" value="Genomic_DNA"/>
</dbReference>
<sequence>MQIKISLKAKDEDIDSIPEVREWLNECSKRITDIFLRIPQHDVMDSMMCNKPLDLSKYIKEG</sequence>
<reference evidence="1" key="1">
    <citation type="journal article" date="2015" name="Nature">
        <title>Complex archaea that bridge the gap between prokaryotes and eukaryotes.</title>
        <authorList>
            <person name="Spang A."/>
            <person name="Saw J.H."/>
            <person name="Jorgensen S.L."/>
            <person name="Zaremba-Niedzwiedzka K."/>
            <person name="Martijn J."/>
            <person name="Lind A.E."/>
            <person name="van Eijk R."/>
            <person name="Schleper C."/>
            <person name="Guy L."/>
            <person name="Ettema T.J."/>
        </authorList>
    </citation>
    <scope>NUCLEOTIDE SEQUENCE</scope>
</reference>
<evidence type="ECO:0000313" key="1">
    <source>
        <dbReference type="EMBL" id="KKM68237.1"/>
    </source>
</evidence>
<comment type="caution">
    <text evidence="1">The sequence shown here is derived from an EMBL/GenBank/DDBJ whole genome shotgun (WGS) entry which is preliminary data.</text>
</comment>
<gene>
    <name evidence="1" type="ORF">LCGC14_1462940</name>
</gene>
<organism evidence="1">
    <name type="scientific">marine sediment metagenome</name>
    <dbReference type="NCBI Taxonomy" id="412755"/>
    <lineage>
        <taxon>unclassified sequences</taxon>
        <taxon>metagenomes</taxon>
        <taxon>ecological metagenomes</taxon>
    </lineage>
</organism>
<name>A0A0F9MGJ4_9ZZZZ</name>
<dbReference type="AlphaFoldDB" id="A0A0F9MGJ4"/>
<accession>A0A0F9MGJ4</accession>
<proteinExistence type="predicted"/>
<protein>
    <submittedName>
        <fullName evidence="1">Uncharacterized protein</fullName>
    </submittedName>
</protein>